<feature type="region of interest" description="Disordered" evidence="1">
    <location>
        <begin position="663"/>
        <end position="688"/>
    </location>
</feature>
<dbReference type="Pfam" id="PF00004">
    <property type="entry name" value="AAA"/>
    <property type="match status" value="1"/>
</dbReference>
<dbReference type="Proteomes" id="UP000316079">
    <property type="component" value="Unassembled WGS sequence"/>
</dbReference>
<evidence type="ECO:0000313" key="4">
    <source>
        <dbReference type="Proteomes" id="UP000316079"/>
    </source>
</evidence>
<evidence type="ECO:0000313" key="3">
    <source>
        <dbReference type="EMBL" id="TRY83086.1"/>
    </source>
</evidence>
<feature type="region of interest" description="Disordered" evidence="1">
    <location>
        <begin position="360"/>
        <end position="595"/>
    </location>
</feature>
<comment type="caution">
    <text evidence="3">The sequence shown here is derived from an EMBL/GenBank/DDBJ whole genome shotgun (WGS) entry which is preliminary data.</text>
</comment>
<protein>
    <recommendedName>
        <fullName evidence="2">AAA+ ATPase domain-containing protein</fullName>
    </recommendedName>
</protein>
<dbReference type="GO" id="GO:0061860">
    <property type="term" value="F:DNA clamp unloader activity"/>
    <property type="evidence" value="ECO:0007669"/>
    <property type="project" value="TreeGrafter"/>
</dbReference>
<feature type="compositionally biased region" description="Basic and acidic residues" evidence="1">
    <location>
        <begin position="157"/>
        <end position="178"/>
    </location>
</feature>
<feature type="compositionally biased region" description="Basic and acidic residues" evidence="1">
    <location>
        <begin position="188"/>
        <end position="197"/>
    </location>
</feature>
<feature type="domain" description="AAA+ ATPase" evidence="2">
    <location>
        <begin position="1104"/>
        <end position="1346"/>
    </location>
</feature>
<dbReference type="PANTHER" id="PTHR23389">
    <property type="entry name" value="CHROMOSOME TRANSMISSION FIDELITY FACTOR 18"/>
    <property type="match status" value="1"/>
</dbReference>
<feature type="compositionally biased region" description="Basic and acidic residues" evidence="1">
    <location>
        <begin position="669"/>
        <end position="687"/>
    </location>
</feature>
<dbReference type="STRING" id="623744.A0A553PZM1"/>
<proteinExistence type="predicted"/>
<feature type="compositionally biased region" description="Basic and acidic residues" evidence="1">
    <location>
        <begin position="220"/>
        <end position="238"/>
    </location>
</feature>
<feature type="region of interest" description="Disordered" evidence="1">
    <location>
        <begin position="1235"/>
        <end position="1274"/>
    </location>
</feature>
<dbReference type="OrthoDB" id="9996895at2759"/>
<dbReference type="PANTHER" id="PTHR23389:SF21">
    <property type="entry name" value="ATPASE FAMILY AAA DOMAIN-CONTAINING PROTEIN 5"/>
    <property type="match status" value="1"/>
</dbReference>
<feature type="compositionally biased region" description="Polar residues" evidence="1">
    <location>
        <begin position="244"/>
        <end position="253"/>
    </location>
</feature>
<feature type="compositionally biased region" description="Basic and acidic residues" evidence="1">
    <location>
        <begin position="399"/>
        <end position="422"/>
    </location>
</feature>
<accession>A0A553PZM1</accession>
<dbReference type="SUPFAM" id="SSF52540">
    <property type="entry name" value="P-loop containing nucleoside triphosphate hydrolases"/>
    <property type="match status" value="1"/>
</dbReference>
<feature type="compositionally biased region" description="Polar residues" evidence="1">
    <location>
        <begin position="558"/>
        <end position="590"/>
    </location>
</feature>
<feature type="compositionally biased region" description="Low complexity" evidence="1">
    <location>
        <begin position="1179"/>
        <end position="1189"/>
    </location>
</feature>
<dbReference type="GO" id="GO:0005524">
    <property type="term" value="F:ATP binding"/>
    <property type="evidence" value="ECO:0007669"/>
    <property type="project" value="InterPro"/>
</dbReference>
<feature type="region of interest" description="Disordered" evidence="1">
    <location>
        <begin position="1179"/>
        <end position="1216"/>
    </location>
</feature>
<feature type="region of interest" description="Disordered" evidence="1">
    <location>
        <begin position="157"/>
        <end position="317"/>
    </location>
</feature>
<feature type="compositionally biased region" description="Basic residues" evidence="1">
    <location>
        <begin position="986"/>
        <end position="997"/>
    </location>
</feature>
<dbReference type="GO" id="GO:0003677">
    <property type="term" value="F:DNA binding"/>
    <property type="evidence" value="ECO:0007669"/>
    <property type="project" value="TreeGrafter"/>
</dbReference>
<feature type="compositionally biased region" description="Polar residues" evidence="1">
    <location>
        <begin position="374"/>
        <end position="384"/>
    </location>
</feature>
<feature type="region of interest" description="Disordered" evidence="1">
    <location>
        <begin position="112"/>
        <end position="134"/>
    </location>
</feature>
<dbReference type="InterPro" id="IPR003959">
    <property type="entry name" value="ATPase_AAA_core"/>
</dbReference>
<evidence type="ECO:0000259" key="2">
    <source>
        <dbReference type="SMART" id="SM00382"/>
    </source>
</evidence>
<dbReference type="InterPro" id="IPR027417">
    <property type="entry name" value="P-loop_NTPase"/>
</dbReference>
<reference evidence="3 4" key="1">
    <citation type="journal article" date="2019" name="Sci. Data">
        <title>Hybrid genome assembly and annotation of Danionella translucida.</title>
        <authorList>
            <person name="Kadobianskyi M."/>
            <person name="Schulze L."/>
            <person name="Schuelke M."/>
            <person name="Judkewitz B."/>
        </authorList>
    </citation>
    <scope>NUCLEOTIDE SEQUENCE [LARGE SCALE GENOMIC DNA]</scope>
    <source>
        <strain evidence="3 4">Bolton</strain>
    </source>
</reference>
<dbReference type="GO" id="GO:0009653">
    <property type="term" value="P:anatomical structure morphogenesis"/>
    <property type="evidence" value="ECO:0007669"/>
    <property type="project" value="UniProtKB-ARBA"/>
</dbReference>
<feature type="compositionally biased region" description="Basic and acidic residues" evidence="1">
    <location>
        <begin position="541"/>
        <end position="557"/>
    </location>
</feature>
<feature type="compositionally biased region" description="Basic and acidic residues" evidence="1">
    <location>
        <begin position="1580"/>
        <end position="1594"/>
    </location>
</feature>
<dbReference type="InterPro" id="IPR003593">
    <property type="entry name" value="AAA+_ATPase"/>
</dbReference>
<name>A0A553PZM1_9TELE</name>
<keyword evidence="4" id="KW-1185">Reference proteome</keyword>
<feature type="compositionally biased region" description="Basic and acidic residues" evidence="1">
    <location>
        <begin position="275"/>
        <end position="287"/>
    </location>
</feature>
<feature type="compositionally biased region" description="Basic and acidic residues" evidence="1">
    <location>
        <begin position="447"/>
        <end position="460"/>
    </location>
</feature>
<evidence type="ECO:0000256" key="1">
    <source>
        <dbReference type="SAM" id="MobiDB-lite"/>
    </source>
</evidence>
<feature type="region of interest" description="Disordered" evidence="1">
    <location>
        <begin position="1071"/>
        <end position="1091"/>
    </location>
</feature>
<feature type="region of interest" description="Disordered" evidence="1">
    <location>
        <begin position="1566"/>
        <end position="1597"/>
    </location>
</feature>
<organism evidence="3 4">
    <name type="scientific">Danionella cerebrum</name>
    <dbReference type="NCBI Taxonomy" id="2873325"/>
    <lineage>
        <taxon>Eukaryota</taxon>
        <taxon>Metazoa</taxon>
        <taxon>Chordata</taxon>
        <taxon>Craniata</taxon>
        <taxon>Vertebrata</taxon>
        <taxon>Euteleostomi</taxon>
        <taxon>Actinopterygii</taxon>
        <taxon>Neopterygii</taxon>
        <taxon>Teleostei</taxon>
        <taxon>Ostariophysi</taxon>
        <taxon>Cypriniformes</taxon>
        <taxon>Danionidae</taxon>
        <taxon>Danioninae</taxon>
        <taxon>Danionella</taxon>
    </lineage>
</organism>
<feature type="compositionally biased region" description="Basic and acidic residues" evidence="1">
    <location>
        <begin position="1071"/>
        <end position="1085"/>
    </location>
</feature>
<sequence length="1817" mass="202266">MFFDEFTASQLLDLSIQTSSRGNMAGVVAMAAVIEDFEDQPCKKLRKDGDIPSVRTITNYFMPKQAEKPFSPPRSNNIMDYFKKPAQEIKSCAPIATKPPEQVISEISRNLKRRQGQKRNRKIKDHKKSQKEDAEDVLLFDDTIETTAKECEDAAHGCLDEEDSSRKTTTEVDPKDLVLKSSVQSSEHNQKGGKDSVSELSGLKSNRKVKNNSEEDKEIDGDAKEASQELAGNDEKTAEPLNEGSASNTQNYASIGPVQVSPRTLTIQAEVHPISPEHHKSFKDSNELKVAAIFSKNKKSLSKDDKRLSNPLPAAKSDVLPDLKRKSNVVLLEEDLELDVVESSSCPKSTKEERMQFMNAFKQPSLEGFKSKTNKAQSKMNQVQDKVPEPDASGTGGTGKEHGESVHEKPEVKEALPQETKSRRNGKTKAGKKRQASEGEEGLVTKAADEPGKKSEEGTVRKAANQPKKKKDGKIIKSAEESEKKSDGKTRTVVKESEKSAKARKAAFEPGSSVEGDHSTLQLPEDPLAGMNVETHSVLVETEKPTRGLRRSTRELPQRQSAAVFSCTSQKNSSGKNDNETQKTFSSAKMSTPKAHRAIRGVYRAEMICPPDDEGSPIRMKIRRVFPSSAAKADDFQISSPLSMKEVNAVKKRKQAQKLVQKAKALQKSKKDTKEKESLRRSTRSKESAVNYCEDEDSVVFLEEAESSLATSQEINKKHKKLRSLNDVLASKLAPLFVEKKPKRSSVVISIFDDSSREASENSQDDEQFRAKREFLKSGLPESFRKHLAKTAANREAYTQACASFQAAVHIQQRAPGKCACVLEDNCDCSIWNLKWPTHPFLRCLNAFRSQPSAPSLCAKNYFVCSTVPAKRAINQKIFCRKSTFSEPTQQCLLNDLRVSNPSFPHQRFFTKFLKRHEDHILQASEAAESKVLCSSGGCDTVGRKRKRVDEAETQGKMGKKAKSVQNEDDVILIEDSQQSGDQSGRGRRGRSQRKKQKETAKLSSPGETENTDLIIVDPPAPGKTNRGDEVKEDMLWTDKYQPQHSSEVIGNMESVRRLHSWLKEWKLRADRDEKRKQQEKKQDEDSNDSWLISEGLDDTEDVLCNTLLITGPTGVGKTAAVYACAQELGFKVFEVNSSSQRSGRQILSQLKEATQSHQVDIQGVNAHKPAYFSCYSSSSGSFKPGTSPRKLNSPRRAISSPRKPPQSPRSTAVRKGRLAPTSLANFFKASGRTLGKDVNSQDKNPVTADLKKSTKAKLADSERKSLSTTPAGVKVSAEDQVKRTTTSLILFEEVDVIFDDDSGFLAAIKTFMTTTKRPVILTTSDSSFGDSFDGYFEEIHFKAPSVADVSTYLQLLCMAENMRTDTKDVSNLLEWNNCDIRQSLLQLQFWGCCGGGWQKQSLLASSDAKGKAKPKRDQHSVKIQDAGNDLPECQTVFTESLLGISNMKSENIADFLLRDESSSLECVKSWGLLSEVHRTGNLLYSNMECLLPLPTRLLPKSTQPLQPAPNPESHPEQIPQSIWVESLEEPSDDGSPLKISSRMTRRKKLAEKDVFHSESESEEVFLSLPKPIRDSTQSSDEKTNKSVSKDAPKKPTRIVLSEAERKKSRPVMRCLSSLADFMDHMSFMDSTLNHQPLQSEGSCRPQDIGWAAANVRSGMTDDVRMESVGQMNGVDVEVQAVLGHLSFRKCKTVVSEAWDQVQHLEEDLRRGAEEELTLPVAQYRNAFSFTQSALCNSRVVEKRNEAMKSVLSTRTSGMLGNREAVALDYMPSLRTICRSERLKEQGKIKRRFLHYLDGIHFTLPKSTVDLLASEFP</sequence>
<dbReference type="SMART" id="SM00382">
    <property type="entry name" value="AAA"/>
    <property type="match status" value="1"/>
</dbReference>
<dbReference type="Gene3D" id="3.40.50.300">
    <property type="entry name" value="P-loop containing nucleotide triphosphate hydrolases"/>
    <property type="match status" value="2"/>
</dbReference>
<dbReference type="EMBL" id="SRMA01026501">
    <property type="protein sequence ID" value="TRY83086.1"/>
    <property type="molecule type" value="Genomic_DNA"/>
</dbReference>
<feature type="compositionally biased region" description="Basic and acidic residues" evidence="1">
    <location>
        <begin position="473"/>
        <end position="501"/>
    </location>
</feature>
<dbReference type="GO" id="GO:0005634">
    <property type="term" value="C:nucleus"/>
    <property type="evidence" value="ECO:0007669"/>
    <property type="project" value="TreeGrafter"/>
</dbReference>
<feature type="compositionally biased region" description="Basic residues" evidence="1">
    <location>
        <begin position="112"/>
        <end position="129"/>
    </location>
</feature>
<dbReference type="GO" id="GO:0016887">
    <property type="term" value="F:ATP hydrolysis activity"/>
    <property type="evidence" value="ECO:0007669"/>
    <property type="project" value="InterPro"/>
</dbReference>
<feature type="compositionally biased region" description="Basic and acidic residues" evidence="1">
    <location>
        <begin position="1250"/>
        <end position="1266"/>
    </location>
</feature>
<gene>
    <name evidence="3" type="ORF">DNTS_000658</name>
</gene>
<feature type="compositionally biased region" description="Basic residues" evidence="1">
    <location>
        <begin position="423"/>
        <end position="434"/>
    </location>
</feature>
<feature type="region of interest" description="Disordered" evidence="1">
    <location>
        <begin position="942"/>
        <end position="1029"/>
    </location>
</feature>